<dbReference type="InterPro" id="IPR020084">
    <property type="entry name" value="NUDIX_hydrolase_CS"/>
</dbReference>
<accession>A0A2M8WWE7</accession>
<name>A0A2M8WWE7_9MICO</name>
<dbReference type="PROSITE" id="PS51462">
    <property type="entry name" value="NUDIX"/>
    <property type="match status" value="1"/>
</dbReference>
<dbReference type="PROSITE" id="PS00893">
    <property type="entry name" value="NUDIX_BOX"/>
    <property type="match status" value="1"/>
</dbReference>
<proteinExistence type="predicted"/>
<protein>
    <submittedName>
        <fullName evidence="4">ADP-ribose pyrophosphatase YjhB (NUDIX family)</fullName>
    </submittedName>
</protein>
<organism evidence="4 5">
    <name type="scientific">Luteimicrobium subarcticum</name>
    <dbReference type="NCBI Taxonomy" id="620910"/>
    <lineage>
        <taxon>Bacteria</taxon>
        <taxon>Bacillati</taxon>
        <taxon>Actinomycetota</taxon>
        <taxon>Actinomycetes</taxon>
        <taxon>Micrococcales</taxon>
        <taxon>Luteimicrobium</taxon>
    </lineage>
</organism>
<dbReference type="EMBL" id="PGTZ01000001">
    <property type="protein sequence ID" value="PJI95248.1"/>
    <property type="molecule type" value="Genomic_DNA"/>
</dbReference>
<dbReference type="OrthoDB" id="9801098at2"/>
<evidence type="ECO:0000313" key="5">
    <source>
        <dbReference type="Proteomes" id="UP000231586"/>
    </source>
</evidence>
<dbReference type="InterPro" id="IPR000086">
    <property type="entry name" value="NUDIX_hydrolase_dom"/>
</dbReference>
<dbReference type="CDD" id="cd04690">
    <property type="entry name" value="NUDIX_Hydrolase"/>
    <property type="match status" value="1"/>
</dbReference>
<dbReference type="PANTHER" id="PTHR43046">
    <property type="entry name" value="GDP-MANNOSE MANNOSYL HYDROLASE"/>
    <property type="match status" value="1"/>
</dbReference>
<comment type="cofactor">
    <cofactor evidence="1">
        <name>Mg(2+)</name>
        <dbReference type="ChEBI" id="CHEBI:18420"/>
    </cofactor>
</comment>
<gene>
    <name evidence="4" type="ORF">CLV34_0011</name>
</gene>
<dbReference type="Proteomes" id="UP000231586">
    <property type="component" value="Unassembled WGS sequence"/>
</dbReference>
<dbReference type="PANTHER" id="PTHR43046:SF2">
    <property type="entry name" value="8-OXO-DGTP DIPHOSPHATASE-RELATED"/>
    <property type="match status" value="1"/>
</dbReference>
<dbReference type="Pfam" id="PF00293">
    <property type="entry name" value="NUDIX"/>
    <property type="match status" value="1"/>
</dbReference>
<sequence length="136" mass="14129">MGAARPESPVIRVAAGIVVDDAGRWLLVRKQGTSRFMQPGGKPEPGESGAETLARELAEEVGVVVCADELVPRGTWHGDAANEPGHALVADVFEVPGRHSPVAAAEIAELVWVDPGEPGVPLAPLTVALLALHARP</sequence>
<dbReference type="InterPro" id="IPR015797">
    <property type="entry name" value="NUDIX_hydrolase-like_dom_sf"/>
</dbReference>
<dbReference type="AlphaFoldDB" id="A0A2M8WWE7"/>
<dbReference type="GO" id="GO:0016787">
    <property type="term" value="F:hydrolase activity"/>
    <property type="evidence" value="ECO:0007669"/>
    <property type="project" value="UniProtKB-KW"/>
</dbReference>
<dbReference type="SUPFAM" id="SSF55811">
    <property type="entry name" value="Nudix"/>
    <property type="match status" value="1"/>
</dbReference>
<dbReference type="Gene3D" id="3.90.79.10">
    <property type="entry name" value="Nucleoside Triphosphate Pyrophosphohydrolase"/>
    <property type="match status" value="1"/>
</dbReference>
<keyword evidence="2" id="KW-0378">Hydrolase</keyword>
<evidence type="ECO:0000256" key="1">
    <source>
        <dbReference type="ARBA" id="ARBA00001946"/>
    </source>
</evidence>
<evidence type="ECO:0000256" key="2">
    <source>
        <dbReference type="ARBA" id="ARBA00022801"/>
    </source>
</evidence>
<keyword evidence="5" id="KW-1185">Reference proteome</keyword>
<dbReference type="RefSeq" id="WP_100348262.1">
    <property type="nucleotide sequence ID" value="NZ_PGTZ01000001.1"/>
</dbReference>
<reference evidence="4 5" key="1">
    <citation type="submission" date="2017-11" db="EMBL/GenBank/DDBJ databases">
        <title>Genomic Encyclopedia of Archaeal and Bacterial Type Strains, Phase II (KMG-II): From Individual Species to Whole Genera.</title>
        <authorList>
            <person name="Goeker M."/>
        </authorList>
    </citation>
    <scope>NUCLEOTIDE SEQUENCE [LARGE SCALE GENOMIC DNA]</scope>
    <source>
        <strain evidence="4 5">DSM 22413</strain>
    </source>
</reference>
<comment type="caution">
    <text evidence="4">The sequence shown here is derived from an EMBL/GenBank/DDBJ whole genome shotgun (WGS) entry which is preliminary data.</text>
</comment>
<evidence type="ECO:0000259" key="3">
    <source>
        <dbReference type="PROSITE" id="PS51462"/>
    </source>
</evidence>
<evidence type="ECO:0000313" key="4">
    <source>
        <dbReference type="EMBL" id="PJI95248.1"/>
    </source>
</evidence>
<feature type="domain" description="Nudix hydrolase" evidence="3">
    <location>
        <begin position="9"/>
        <end position="136"/>
    </location>
</feature>